<dbReference type="InterPro" id="IPR036910">
    <property type="entry name" value="HMG_box_dom_sf"/>
</dbReference>
<proteinExistence type="predicted"/>
<keyword evidence="6" id="KW-1185">Reference proteome</keyword>
<name>A0ABQ7GE54_DUNSA</name>
<dbReference type="SUPFAM" id="SSF47095">
    <property type="entry name" value="HMG-box"/>
    <property type="match status" value="1"/>
</dbReference>
<evidence type="ECO:0000256" key="1">
    <source>
        <dbReference type="ARBA" id="ARBA00023125"/>
    </source>
</evidence>
<evidence type="ECO:0000256" key="2">
    <source>
        <dbReference type="PROSITE-ProRule" id="PRU00267"/>
    </source>
</evidence>
<protein>
    <submittedName>
        <fullName evidence="5">High mobility group box domain-containing protein</fullName>
    </submittedName>
</protein>
<dbReference type="PRINTS" id="PR00886">
    <property type="entry name" value="HIGHMOBLTY12"/>
</dbReference>
<dbReference type="Gene3D" id="1.10.30.10">
    <property type="entry name" value="High mobility group box domain"/>
    <property type="match status" value="1"/>
</dbReference>
<dbReference type="Proteomes" id="UP000815325">
    <property type="component" value="Unassembled WGS sequence"/>
</dbReference>
<evidence type="ECO:0000256" key="3">
    <source>
        <dbReference type="SAM" id="MobiDB-lite"/>
    </source>
</evidence>
<dbReference type="CDD" id="cd01390">
    <property type="entry name" value="HMG-box_NHP6-like"/>
    <property type="match status" value="1"/>
</dbReference>
<feature type="compositionally biased region" description="Basic and acidic residues" evidence="3">
    <location>
        <begin position="134"/>
        <end position="162"/>
    </location>
</feature>
<keyword evidence="1 2" id="KW-0238">DNA-binding</keyword>
<accession>A0ABQ7GE54</accession>
<dbReference type="InterPro" id="IPR009071">
    <property type="entry name" value="HMG_box_dom"/>
</dbReference>
<feature type="compositionally biased region" description="Basic and acidic residues" evidence="3">
    <location>
        <begin position="181"/>
        <end position="192"/>
    </location>
</feature>
<feature type="DNA-binding region" description="HMG box" evidence="2">
    <location>
        <begin position="96"/>
        <end position="164"/>
    </location>
</feature>
<evidence type="ECO:0000259" key="4">
    <source>
        <dbReference type="PROSITE" id="PS50118"/>
    </source>
</evidence>
<dbReference type="PROSITE" id="PS50118">
    <property type="entry name" value="HMG_BOX_2"/>
    <property type="match status" value="1"/>
</dbReference>
<evidence type="ECO:0000313" key="5">
    <source>
        <dbReference type="EMBL" id="KAF5832893.1"/>
    </source>
</evidence>
<feature type="region of interest" description="Disordered" evidence="3">
    <location>
        <begin position="69"/>
        <end position="101"/>
    </location>
</feature>
<comment type="caution">
    <text evidence="5">The sequence shown here is derived from an EMBL/GenBank/DDBJ whole genome shotgun (WGS) entry which is preliminary data.</text>
</comment>
<dbReference type="EMBL" id="MU069842">
    <property type="protein sequence ID" value="KAF5832893.1"/>
    <property type="molecule type" value="Genomic_DNA"/>
</dbReference>
<dbReference type="SMART" id="SM00398">
    <property type="entry name" value="HMG"/>
    <property type="match status" value="1"/>
</dbReference>
<feature type="compositionally biased region" description="Acidic residues" evidence="3">
    <location>
        <begin position="193"/>
        <end position="211"/>
    </location>
</feature>
<gene>
    <name evidence="5" type="ORF">DUNSADRAFT_11043</name>
</gene>
<sequence length="211" mass="23403">MCAFMDTFALCVVVQEAPDLQWVHIHLAERPPVAGLEGIAAGTNPRTYDPLAGQPLGTCLQTGTLTNMPKAAATKKQAPKAKPEKGEKKKKDPNAPKRGLSAYMFFCQDMRDTIKAENPEMKVTEVTSELGKQWKELPESEKKQYHDRAAQDKKRYEEESKNYKPPAGEASGKKATPKKAPAKDKGKKREESPAADEGGEEEEEEEEEDDE</sequence>
<feature type="domain" description="HMG box" evidence="4">
    <location>
        <begin position="96"/>
        <end position="164"/>
    </location>
</feature>
<organism evidence="5 6">
    <name type="scientific">Dunaliella salina</name>
    <name type="common">Green alga</name>
    <name type="synonym">Protococcus salinus</name>
    <dbReference type="NCBI Taxonomy" id="3046"/>
    <lineage>
        <taxon>Eukaryota</taxon>
        <taxon>Viridiplantae</taxon>
        <taxon>Chlorophyta</taxon>
        <taxon>core chlorophytes</taxon>
        <taxon>Chlorophyceae</taxon>
        <taxon>CS clade</taxon>
        <taxon>Chlamydomonadales</taxon>
        <taxon>Dunaliellaceae</taxon>
        <taxon>Dunaliella</taxon>
    </lineage>
</organism>
<keyword evidence="2" id="KW-0539">Nucleus</keyword>
<dbReference type="InterPro" id="IPR050342">
    <property type="entry name" value="HMGB"/>
</dbReference>
<feature type="compositionally biased region" description="Basic and acidic residues" evidence="3">
    <location>
        <begin position="81"/>
        <end position="95"/>
    </location>
</feature>
<feature type="region of interest" description="Disordered" evidence="3">
    <location>
        <begin position="134"/>
        <end position="211"/>
    </location>
</feature>
<evidence type="ECO:0000313" key="6">
    <source>
        <dbReference type="Proteomes" id="UP000815325"/>
    </source>
</evidence>
<dbReference type="PANTHER" id="PTHR48112">
    <property type="entry name" value="HIGH MOBILITY GROUP PROTEIN DSP1"/>
    <property type="match status" value="1"/>
</dbReference>
<dbReference type="Pfam" id="PF00505">
    <property type="entry name" value="HMG_box"/>
    <property type="match status" value="1"/>
</dbReference>
<reference evidence="5" key="1">
    <citation type="submission" date="2017-08" db="EMBL/GenBank/DDBJ databases">
        <authorList>
            <person name="Polle J.E."/>
            <person name="Barry K."/>
            <person name="Cushman J."/>
            <person name="Schmutz J."/>
            <person name="Tran D."/>
            <person name="Hathwaick L.T."/>
            <person name="Yim W.C."/>
            <person name="Jenkins J."/>
            <person name="Mckie-Krisberg Z.M."/>
            <person name="Prochnik S."/>
            <person name="Lindquist E."/>
            <person name="Dockter R.B."/>
            <person name="Adam C."/>
            <person name="Molina H."/>
            <person name="Bunkerborg J."/>
            <person name="Jin E."/>
            <person name="Buchheim M."/>
            <person name="Magnuson J."/>
        </authorList>
    </citation>
    <scope>NUCLEOTIDE SEQUENCE</scope>
    <source>
        <strain evidence="5">CCAP 19/18</strain>
    </source>
</reference>